<organism evidence="1 2">
    <name type="scientific">Paramecium octaurelia</name>
    <dbReference type="NCBI Taxonomy" id="43137"/>
    <lineage>
        <taxon>Eukaryota</taxon>
        <taxon>Sar</taxon>
        <taxon>Alveolata</taxon>
        <taxon>Ciliophora</taxon>
        <taxon>Intramacronucleata</taxon>
        <taxon>Oligohymenophorea</taxon>
        <taxon>Peniculida</taxon>
        <taxon>Parameciidae</taxon>
        <taxon>Paramecium</taxon>
    </lineage>
</organism>
<sequence>MIHACQEIQQQCHSKINSCFFGDSVRQNKQLLLSKTRPSRLLNLHYDYDDDTRHIISYLQKLIVQVKRDRKYLGIQSDFQSQKLFWTKAFILQVDIQITISSISSHKCYDHSSQQVLFVIMQDNTKCSFKIECYANTGNRITSVNSKLFSVQKVLIKLQQMQMNLNKINRTSHATTRFRIASCNSRIRADRKICTISETKNSKTGQILKNEV</sequence>
<gene>
    <name evidence="1" type="ORF">POCTA_138.1.T0500291</name>
</gene>
<proteinExistence type="predicted"/>
<dbReference type="AlphaFoldDB" id="A0A8S1UR86"/>
<accession>A0A8S1UR86</accession>
<protein>
    <submittedName>
        <fullName evidence="1">Uncharacterized protein</fullName>
    </submittedName>
</protein>
<evidence type="ECO:0000313" key="1">
    <source>
        <dbReference type="EMBL" id="CAD8167808.1"/>
    </source>
</evidence>
<evidence type="ECO:0000313" key="2">
    <source>
        <dbReference type="Proteomes" id="UP000683925"/>
    </source>
</evidence>
<dbReference type="EMBL" id="CAJJDP010000050">
    <property type="protein sequence ID" value="CAD8167808.1"/>
    <property type="molecule type" value="Genomic_DNA"/>
</dbReference>
<name>A0A8S1UR86_PAROT</name>
<reference evidence="1" key="1">
    <citation type="submission" date="2021-01" db="EMBL/GenBank/DDBJ databases">
        <authorList>
            <consortium name="Genoscope - CEA"/>
            <person name="William W."/>
        </authorList>
    </citation>
    <scope>NUCLEOTIDE SEQUENCE</scope>
</reference>
<dbReference type="Proteomes" id="UP000683925">
    <property type="component" value="Unassembled WGS sequence"/>
</dbReference>
<comment type="caution">
    <text evidence="1">The sequence shown here is derived from an EMBL/GenBank/DDBJ whole genome shotgun (WGS) entry which is preliminary data.</text>
</comment>
<keyword evidence="2" id="KW-1185">Reference proteome</keyword>